<organism evidence="2 3">
    <name type="scientific">Leeia speluncae</name>
    <dbReference type="NCBI Taxonomy" id="2884804"/>
    <lineage>
        <taxon>Bacteria</taxon>
        <taxon>Pseudomonadati</taxon>
        <taxon>Pseudomonadota</taxon>
        <taxon>Betaproteobacteria</taxon>
        <taxon>Neisseriales</taxon>
        <taxon>Leeiaceae</taxon>
        <taxon>Leeia</taxon>
    </lineage>
</organism>
<keyword evidence="3" id="KW-1185">Reference proteome</keyword>
<gene>
    <name evidence="2" type="ORF">LIN78_07310</name>
</gene>
<evidence type="ECO:0000313" key="3">
    <source>
        <dbReference type="Proteomes" id="UP001165395"/>
    </source>
</evidence>
<reference evidence="2" key="1">
    <citation type="submission" date="2021-10" db="EMBL/GenBank/DDBJ databases">
        <title>The complete genome sequence of Leeia sp. TBRC 13508.</title>
        <authorList>
            <person name="Charoenyingcharoen P."/>
            <person name="Yukphan P."/>
        </authorList>
    </citation>
    <scope>NUCLEOTIDE SEQUENCE</scope>
    <source>
        <strain evidence="2">TBRC 13508</strain>
    </source>
</reference>
<evidence type="ECO:0000256" key="1">
    <source>
        <dbReference type="SAM" id="MobiDB-lite"/>
    </source>
</evidence>
<feature type="compositionally biased region" description="Polar residues" evidence="1">
    <location>
        <begin position="43"/>
        <end position="52"/>
    </location>
</feature>
<evidence type="ECO:0000313" key="2">
    <source>
        <dbReference type="EMBL" id="MCB6183351.1"/>
    </source>
</evidence>
<feature type="region of interest" description="Disordered" evidence="1">
    <location>
        <begin position="33"/>
        <end position="62"/>
    </location>
</feature>
<dbReference type="Proteomes" id="UP001165395">
    <property type="component" value="Unassembled WGS sequence"/>
</dbReference>
<accession>A0ABS8D595</accession>
<comment type="caution">
    <text evidence="2">The sequence shown here is derived from an EMBL/GenBank/DDBJ whole genome shotgun (WGS) entry which is preliminary data.</text>
</comment>
<sequence length="62" mass="7125">MPLSHRQQLINTFLSLEFSADEAALLADAELKKQTRKRKPLQRMSSQLNSDRTLSKRGVTLR</sequence>
<protein>
    <submittedName>
        <fullName evidence="2">Uncharacterized protein</fullName>
    </submittedName>
</protein>
<dbReference type="RefSeq" id="WP_227180030.1">
    <property type="nucleotide sequence ID" value="NZ_JAJBZT010000003.1"/>
</dbReference>
<dbReference type="EMBL" id="JAJBZT010000003">
    <property type="protein sequence ID" value="MCB6183351.1"/>
    <property type="molecule type" value="Genomic_DNA"/>
</dbReference>
<name>A0ABS8D595_9NEIS</name>
<proteinExistence type="predicted"/>